<protein>
    <submittedName>
        <fullName evidence="2">Uncharacterized protein</fullName>
    </submittedName>
</protein>
<sequence length="62" mass="6847">MEGNRHSASPPHRRTLLQGRPAAGPQGVPVSHSKAAEEGRKLYPRTLSIYGNKNKIKVKIFL</sequence>
<dbReference type="AlphaFoldDB" id="A0A5B7FBB3"/>
<keyword evidence="3" id="KW-1185">Reference proteome</keyword>
<dbReference type="EMBL" id="VSRR010005181">
    <property type="protein sequence ID" value="MPC41774.1"/>
    <property type="molecule type" value="Genomic_DNA"/>
</dbReference>
<proteinExistence type="predicted"/>
<evidence type="ECO:0000313" key="2">
    <source>
        <dbReference type="EMBL" id="MPC41774.1"/>
    </source>
</evidence>
<evidence type="ECO:0000256" key="1">
    <source>
        <dbReference type="SAM" id="MobiDB-lite"/>
    </source>
</evidence>
<feature type="region of interest" description="Disordered" evidence="1">
    <location>
        <begin position="1"/>
        <end position="37"/>
    </location>
</feature>
<dbReference type="Proteomes" id="UP000324222">
    <property type="component" value="Unassembled WGS sequence"/>
</dbReference>
<name>A0A5B7FBB3_PORTR</name>
<accession>A0A5B7FBB3</accession>
<comment type="caution">
    <text evidence="2">The sequence shown here is derived from an EMBL/GenBank/DDBJ whole genome shotgun (WGS) entry which is preliminary data.</text>
</comment>
<gene>
    <name evidence="2" type="ORF">E2C01_035377</name>
</gene>
<reference evidence="2 3" key="1">
    <citation type="submission" date="2019-05" db="EMBL/GenBank/DDBJ databases">
        <title>Another draft genome of Portunus trituberculatus and its Hox gene families provides insights of decapod evolution.</title>
        <authorList>
            <person name="Jeong J.-H."/>
            <person name="Song I."/>
            <person name="Kim S."/>
            <person name="Choi T."/>
            <person name="Kim D."/>
            <person name="Ryu S."/>
            <person name="Kim W."/>
        </authorList>
    </citation>
    <scope>NUCLEOTIDE SEQUENCE [LARGE SCALE GENOMIC DNA]</scope>
    <source>
        <tissue evidence="2">Muscle</tissue>
    </source>
</reference>
<organism evidence="2 3">
    <name type="scientific">Portunus trituberculatus</name>
    <name type="common">Swimming crab</name>
    <name type="synonym">Neptunus trituberculatus</name>
    <dbReference type="NCBI Taxonomy" id="210409"/>
    <lineage>
        <taxon>Eukaryota</taxon>
        <taxon>Metazoa</taxon>
        <taxon>Ecdysozoa</taxon>
        <taxon>Arthropoda</taxon>
        <taxon>Crustacea</taxon>
        <taxon>Multicrustacea</taxon>
        <taxon>Malacostraca</taxon>
        <taxon>Eumalacostraca</taxon>
        <taxon>Eucarida</taxon>
        <taxon>Decapoda</taxon>
        <taxon>Pleocyemata</taxon>
        <taxon>Brachyura</taxon>
        <taxon>Eubrachyura</taxon>
        <taxon>Portunoidea</taxon>
        <taxon>Portunidae</taxon>
        <taxon>Portuninae</taxon>
        <taxon>Portunus</taxon>
    </lineage>
</organism>
<evidence type="ECO:0000313" key="3">
    <source>
        <dbReference type="Proteomes" id="UP000324222"/>
    </source>
</evidence>